<feature type="domain" description="RCK N-terminal" evidence="3">
    <location>
        <begin position="131"/>
        <end position="232"/>
    </location>
</feature>
<dbReference type="InterPro" id="IPR036291">
    <property type="entry name" value="NAD(P)-bd_dom_sf"/>
</dbReference>
<dbReference type="Gene3D" id="1.10.287.70">
    <property type="match status" value="1"/>
</dbReference>
<dbReference type="Pfam" id="PF07885">
    <property type="entry name" value="Ion_trans_2"/>
    <property type="match status" value="1"/>
</dbReference>
<accession>A0A160TFV9</accession>
<dbReference type="PANTHER" id="PTHR43833:SF9">
    <property type="entry name" value="POTASSIUM CHANNEL PROTEIN YUGO-RELATED"/>
    <property type="match status" value="1"/>
</dbReference>
<protein>
    <submittedName>
        <fullName evidence="5">Potassium channel protein</fullName>
    </submittedName>
</protein>
<evidence type="ECO:0000256" key="2">
    <source>
        <dbReference type="SAM" id="Phobius"/>
    </source>
</evidence>
<evidence type="ECO:0000259" key="4">
    <source>
        <dbReference type="Pfam" id="PF07885"/>
    </source>
</evidence>
<evidence type="ECO:0000259" key="3">
    <source>
        <dbReference type="Pfam" id="PF02254"/>
    </source>
</evidence>
<dbReference type="SUPFAM" id="SSF81324">
    <property type="entry name" value="Voltage-gated potassium channels"/>
    <property type="match status" value="1"/>
</dbReference>
<evidence type="ECO:0000256" key="1">
    <source>
        <dbReference type="ARBA" id="ARBA00004651"/>
    </source>
</evidence>
<keyword evidence="5" id="KW-0407">Ion channel</keyword>
<keyword evidence="2" id="KW-0472">Membrane</keyword>
<dbReference type="GO" id="GO:0034220">
    <property type="term" value="P:monoatomic ion transmembrane transport"/>
    <property type="evidence" value="ECO:0007669"/>
    <property type="project" value="UniProtKB-KW"/>
</dbReference>
<dbReference type="Gene3D" id="3.40.50.720">
    <property type="entry name" value="NAD(P)-binding Rossmann-like Domain"/>
    <property type="match status" value="1"/>
</dbReference>
<reference evidence="5" key="1">
    <citation type="submission" date="2015-10" db="EMBL/GenBank/DDBJ databases">
        <authorList>
            <person name="Gilbert D.G."/>
        </authorList>
    </citation>
    <scope>NUCLEOTIDE SEQUENCE</scope>
</reference>
<dbReference type="SUPFAM" id="SSF51735">
    <property type="entry name" value="NAD(P)-binding Rossmann-fold domains"/>
    <property type="match status" value="1"/>
</dbReference>
<proteinExistence type="predicted"/>
<dbReference type="PANTHER" id="PTHR43833">
    <property type="entry name" value="POTASSIUM CHANNEL PROTEIN 2-RELATED-RELATED"/>
    <property type="match status" value="1"/>
</dbReference>
<dbReference type="AlphaFoldDB" id="A0A160TFV9"/>
<keyword evidence="2" id="KW-1133">Transmembrane helix</keyword>
<name>A0A160TFV9_9ZZZZ</name>
<sequence length="336" mass="37664">MQILLSKYLRRLSFRMYSNAWLTLSIIITGLYTLGYVGMWLSDETQILAHYSWWFIVTITTVGYGDFSPKTNSGQTIAGFIMILGIGAIGLIIGKLSEFILDLSQKRMKGLGYMNLTDHTILMGYRKGSTEQVITELLANNPDEHIVICSESQVTHPLPDTNIGFVQGELSSEDVLQRSCASDAANVIIHGEDDNQTFFAAYVFRSINTHAHMVCYLNNESHRTKILGLPVDQGCLNQVLLPSNVYLMAQELQDRESSDVIQQLISTLDGENLYRTNLGDDFDKTDYLSLMVDLKKKFNATLIAVKSDTLLVNPNHDFLVCPGMAIFYASAHRIKI</sequence>
<feature type="transmembrane region" description="Helical" evidence="2">
    <location>
        <begin position="21"/>
        <end position="41"/>
    </location>
</feature>
<keyword evidence="5" id="KW-0406">Ion transport</keyword>
<feature type="domain" description="Potassium channel" evidence="4">
    <location>
        <begin position="28"/>
        <end position="100"/>
    </location>
</feature>
<evidence type="ECO:0000313" key="5">
    <source>
        <dbReference type="EMBL" id="CUS42357.1"/>
    </source>
</evidence>
<dbReference type="InterPro" id="IPR003148">
    <property type="entry name" value="RCK_N"/>
</dbReference>
<comment type="subcellular location">
    <subcellularLocation>
        <location evidence="1">Cell membrane</location>
        <topology evidence="1">Multi-pass membrane protein</topology>
    </subcellularLocation>
</comment>
<gene>
    <name evidence="5" type="ORF">MGWOODY_Tha2481</name>
</gene>
<dbReference type="Pfam" id="PF02254">
    <property type="entry name" value="TrkA_N"/>
    <property type="match status" value="1"/>
</dbReference>
<keyword evidence="2" id="KW-0812">Transmembrane</keyword>
<dbReference type="InterPro" id="IPR050721">
    <property type="entry name" value="Trk_Ktr_HKT_K-transport"/>
</dbReference>
<dbReference type="GO" id="GO:0005886">
    <property type="term" value="C:plasma membrane"/>
    <property type="evidence" value="ECO:0007669"/>
    <property type="project" value="UniProtKB-SubCell"/>
</dbReference>
<organism evidence="5">
    <name type="scientific">hydrothermal vent metagenome</name>
    <dbReference type="NCBI Taxonomy" id="652676"/>
    <lineage>
        <taxon>unclassified sequences</taxon>
        <taxon>metagenomes</taxon>
        <taxon>ecological metagenomes</taxon>
    </lineage>
</organism>
<keyword evidence="5" id="KW-0813">Transport</keyword>
<feature type="transmembrane region" description="Helical" evidence="2">
    <location>
        <begin position="77"/>
        <end position="97"/>
    </location>
</feature>
<dbReference type="EMBL" id="CZQC01000065">
    <property type="protein sequence ID" value="CUS42357.1"/>
    <property type="molecule type" value="Genomic_DNA"/>
</dbReference>
<dbReference type="InterPro" id="IPR013099">
    <property type="entry name" value="K_chnl_dom"/>
</dbReference>
<feature type="transmembrane region" description="Helical" evidence="2">
    <location>
        <begin position="47"/>
        <end position="65"/>
    </location>
</feature>
<dbReference type="GO" id="GO:0006813">
    <property type="term" value="P:potassium ion transport"/>
    <property type="evidence" value="ECO:0007669"/>
    <property type="project" value="InterPro"/>
</dbReference>